<dbReference type="InterPro" id="IPR000182">
    <property type="entry name" value="GNAT_dom"/>
</dbReference>
<dbReference type="EMBL" id="CP059572">
    <property type="protein sequence ID" value="QXJ21052.1"/>
    <property type="molecule type" value="Genomic_DNA"/>
</dbReference>
<dbReference type="SUPFAM" id="SSF55729">
    <property type="entry name" value="Acyl-CoA N-acyltransferases (Nat)"/>
    <property type="match status" value="1"/>
</dbReference>
<dbReference type="PANTHER" id="PTHR43441">
    <property type="entry name" value="RIBOSOMAL-PROTEIN-SERINE ACETYLTRANSFERASE"/>
    <property type="match status" value="1"/>
</dbReference>
<evidence type="ECO:0000259" key="1">
    <source>
        <dbReference type="Pfam" id="PF13302"/>
    </source>
</evidence>
<protein>
    <submittedName>
        <fullName evidence="2">GNAT family N-acetyltransferase</fullName>
    </submittedName>
</protein>
<dbReference type="Pfam" id="PF13302">
    <property type="entry name" value="Acetyltransf_3"/>
    <property type="match status" value="1"/>
</dbReference>
<proteinExistence type="predicted"/>
<dbReference type="InterPro" id="IPR016181">
    <property type="entry name" value="Acyl_CoA_acyltransferase"/>
</dbReference>
<name>A0ABX8QTH1_9ACTN</name>
<evidence type="ECO:0000313" key="3">
    <source>
        <dbReference type="Proteomes" id="UP001049518"/>
    </source>
</evidence>
<organism evidence="2 3">
    <name type="scientific">Actinomadura graeca</name>
    <dbReference type="NCBI Taxonomy" id="2750812"/>
    <lineage>
        <taxon>Bacteria</taxon>
        <taxon>Bacillati</taxon>
        <taxon>Actinomycetota</taxon>
        <taxon>Actinomycetes</taxon>
        <taxon>Streptosporangiales</taxon>
        <taxon>Thermomonosporaceae</taxon>
        <taxon>Actinomadura</taxon>
    </lineage>
</organism>
<feature type="domain" description="N-acetyltransferase" evidence="1">
    <location>
        <begin position="14"/>
        <end position="154"/>
    </location>
</feature>
<dbReference type="PANTHER" id="PTHR43441:SF10">
    <property type="entry name" value="ACETYLTRANSFERASE"/>
    <property type="match status" value="1"/>
</dbReference>
<dbReference type="Gene3D" id="3.40.630.30">
    <property type="match status" value="1"/>
</dbReference>
<dbReference type="Proteomes" id="UP001049518">
    <property type="component" value="Chromosome"/>
</dbReference>
<dbReference type="CDD" id="cd04301">
    <property type="entry name" value="NAT_SF"/>
    <property type="match status" value="1"/>
</dbReference>
<dbReference type="RefSeq" id="WP_231334179.1">
    <property type="nucleotide sequence ID" value="NZ_CP059572.1"/>
</dbReference>
<reference evidence="2" key="1">
    <citation type="submission" date="2020-07" db="EMBL/GenBank/DDBJ databases">
        <authorList>
            <person name="Tarantini F.S."/>
            <person name="Hong K.W."/>
            <person name="Chan K.G."/>
        </authorList>
    </citation>
    <scope>NUCLEOTIDE SEQUENCE</scope>
    <source>
        <strain evidence="2">32-07</strain>
    </source>
</reference>
<sequence length="203" mass="22246">MNAFEGSVRLEGERLVLRPFDLDDAADVIEVIRAGEDFLPPNFPNRLEAQPLAWFLREGVHNVQRLGVGIHLAVTDRPNERLIGTIGLFRTDWKQLTCEVGYGMRPSARGHGYATEALSLVSRWALRECGLFRVELRALVSNHASIRVAEKAGYHREGVARGAEVGPGGAHEDMVVFSMIATDPQPGIPSCGLVAHDRGEGRA</sequence>
<gene>
    <name evidence="2" type="ORF">AGRA3207_001867</name>
</gene>
<evidence type="ECO:0000313" key="2">
    <source>
        <dbReference type="EMBL" id="QXJ21052.1"/>
    </source>
</evidence>
<accession>A0ABX8QTH1</accession>
<dbReference type="InterPro" id="IPR051908">
    <property type="entry name" value="Ribosomal_N-acetyltransferase"/>
</dbReference>
<keyword evidence="3" id="KW-1185">Reference proteome</keyword>